<evidence type="ECO:0000256" key="1">
    <source>
        <dbReference type="ARBA" id="ARBA00004651"/>
    </source>
</evidence>
<reference evidence="13" key="1">
    <citation type="submission" date="2022-08" db="EMBL/GenBank/DDBJ databases">
        <authorList>
            <person name="Wang H."/>
        </authorList>
    </citation>
    <scope>NUCLEOTIDE SEQUENCE</scope>
    <source>
        <strain evidence="13">PS10</strain>
    </source>
</reference>
<evidence type="ECO:0000259" key="12">
    <source>
        <dbReference type="PROSITE" id="PS50885"/>
    </source>
</evidence>
<dbReference type="Gene3D" id="1.10.287.950">
    <property type="entry name" value="Methyl-accepting chemotaxis protein"/>
    <property type="match status" value="1"/>
</dbReference>
<proteinExistence type="inferred from homology"/>
<reference evidence="13" key="2">
    <citation type="journal article" date="2023" name="Microorganisms">
        <title>Isolation and Genomic Characteristics of Cat-Borne Campylobacter felis sp. nov. and Sheep-Borne Campylobacter ovis sp. nov.</title>
        <authorList>
            <person name="Wang H."/>
            <person name="Li Y."/>
            <person name="Gu Y."/>
            <person name="Zhou G."/>
            <person name="Chen X."/>
            <person name="Zhang X."/>
            <person name="Shao Z."/>
            <person name="Zhang J."/>
            <person name="Zhang M."/>
        </authorList>
    </citation>
    <scope>NUCLEOTIDE SEQUENCE</scope>
    <source>
        <strain evidence="13">PS10</strain>
    </source>
</reference>
<evidence type="ECO:0000256" key="9">
    <source>
        <dbReference type="PROSITE-ProRule" id="PRU00284"/>
    </source>
</evidence>
<dbReference type="Pfam" id="PF00672">
    <property type="entry name" value="HAMP"/>
    <property type="match status" value="1"/>
</dbReference>
<gene>
    <name evidence="13" type="ORF">NYG85_08715</name>
</gene>
<dbReference type="PROSITE" id="PS50111">
    <property type="entry name" value="CHEMOTAXIS_TRANSDUC_2"/>
    <property type="match status" value="1"/>
</dbReference>
<dbReference type="PANTHER" id="PTHR32089:SF114">
    <property type="entry name" value="METHYL-ACCEPTING CHEMOTAXIS PROTEIN MCPB"/>
    <property type="match status" value="1"/>
</dbReference>
<evidence type="ECO:0000256" key="4">
    <source>
        <dbReference type="ARBA" id="ARBA00022692"/>
    </source>
</evidence>
<dbReference type="SUPFAM" id="SSF58104">
    <property type="entry name" value="Methyl-accepting chemotaxis protein (MCP) signaling domain"/>
    <property type="match status" value="1"/>
</dbReference>
<feature type="domain" description="HAMP" evidence="12">
    <location>
        <begin position="297"/>
        <end position="351"/>
    </location>
</feature>
<keyword evidence="6 10" id="KW-0472">Membrane</keyword>
<comment type="subcellular location">
    <subcellularLocation>
        <location evidence="1">Cell membrane</location>
        <topology evidence="1">Multi-pass membrane protein</topology>
    </subcellularLocation>
</comment>
<evidence type="ECO:0000313" key="14">
    <source>
        <dbReference type="Proteomes" id="UP001173801"/>
    </source>
</evidence>
<feature type="transmembrane region" description="Helical" evidence="10">
    <location>
        <begin position="276"/>
        <end position="300"/>
    </location>
</feature>
<evidence type="ECO:0000313" key="13">
    <source>
        <dbReference type="EMBL" id="MDL0089437.1"/>
    </source>
</evidence>
<dbReference type="EMBL" id="JANURM010000013">
    <property type="protein sequence ID" value="MDL0089437.1"/>
    <property type="molecule type" value="Genomic_DNA"/>
</dbReference>
<keyword evidence="7 9" id="KW-0807">Transducer</keyword>
<name>A0ABT7HR93_9BACT</name>
<comment type="similarity">
    <text evidence="8">Belongs to the methyl-accepting chemotaxis (MCP) protein family.</text>
</comment>
<keyword evidence="4 10" id="KW-0812">Transmembrane</keyword>
<dbReference type="SMART" id="SM00304">
    <property type="entry name" value="HAMP"/>
    <property type="match status" value="1"/>
</dbReference>
<sequence>MGFRAKIITSVSLLSILIVAVLVAFSYTSTKGIIVSVAENSTQVLARQVSSKVGIWYSSKRDIINGARAILNENEPENNLNLIKSITKQGKFIATFYGFENGEVAFSDEWVPESDYDARKRDWYIKAKAQNEIITTDFYTDEATKQAVTTFAVPIKKGAKFLGVLGADISFDEVVQMFKGDDLKDANGAFNLLTSEGVFLYHPNKDIIGKNVAELDKSLKNLPNEIKQKQNGVFYYEFNGEEKLLAYSEIPNTGLTIIFALTLDDALALNSKNATFSLIIGVLTAIASIVLIAILLKILFRPVVRLMELSKDLAVGDGDLTKRLNFTQKDEIGEIGDNMNAFIEKIRILIHEAKDSSSENSSLSEELSSTSKEITRRVEREFGIVSEISNGTKQVIESSEISNQKTTEALSDLKSVADTLEHTKDNLIKTIANVNKVAHTEQELADQLKNLAQNTENVKEILQVIKDIADQTNLLALNAAIEAARAGEHGRGFAVVADEVRQLAEKTAKSLVEINNTINLITQSVNDTSTMMSENSKFVAEVATDQNSSQDEIENTARLLSEAINKTSLASDEVKNMAKSIEKTMQEFSKVNALSSENARSVEEIAKASDMLNRQAQSLNAKLNEFRS</sequence>
<dbReference type="CDD" id="cd12912">
    <property type="entry name" value="PDC2_MCP_like"/>
    <property type="match status" value="1"/>
</dbReference>
<dbReference type="SMART" id="SM00283">
    <property type="entry name" value="MA"/>
    <property type="match status" value="1"/>
</dbReference>
<organism evidence="13 14">
    <name type="scientific">Campylobacter gastrosuis</name>
    <dbReference type="NCBI Taxonomy" id="2974576"/>
    <lineage>
        <taxon>Bacteria</taxon>
        <taxon>Pseudomonadati</taxon>
        <taxon>Campylobacterota</taxon>
        <taxon>Epsilonproteobacteria</taxon>
        <taxon>Campylobacterales</taxon>
        <taxon>Campylobacteraceae</taxon>
        <taxon>Campylobacter</taxon>
    </lineage>
</organism>
<dbReference type="CDD" id="cd12913">
    <property type="entry name" value="PDC1_MCP_like"/>
    <property type="match status" value="1"/>
</dbReference>
<keyword evidence="14" id="KW-1185">Reference proteome</keyword>
<dbReference type="Gene3D" id="3.30.450.20">
    <property type="entry name" value="PAS domain"/>
    <property type="match status" value="2"/>
</dbReference>
<dbReference type="PANTHER" id="PTHR32089">
    <property type="entry name" value="METHYL-ACCEPTING CHEMOTAXIS PROTEIN MCPB"/>
    <property type="match status" value="1"/>
</dbReference>
<evidence type="ECO:0000256" key="7">
    <source>
        <dbReference type="ARBA" id="ARBA00023224"/>
    </source>
</evidence>
<dbReference type="InterPro" id="IPR003660">
    <property type="entry name" value="HAMP_dom"/>
</dbReference>
<dbReference type="InterPro" id="IPR029151">
    <property type="entry name" value="Sensor-like_sf"/>
</dbReference>
<evidence type="ECO:0000256" key="2">
    <source>
        <dbReference type="ARBA" id="ARBA00022475"/>
    </source>
</evidence>
<dbReference type="Pfam" id="PF02743">
    <property type="entry name" value="dCache_1"/>
    <property type="match status" value="1"/>
</dbReference>
<evidence type="ECO:0000256" key="10">
    <source>
        <dbReference type="SAM" id="Phobius"/>
    </source>
</evidence>
<dbReference type="InterPro" id="IPR033479">
    <property type="entry name" value="dCache_1"/>
</dbReference>
<protein>
    <submittedName>
        <fullName evidence="13">Methyl-accepting chemotaxis protein</fullName>
    </submittedName>
</protein>
<keyword evidence="3" id="KW-0145">Chemotaxis</keyword>
<dbReference type="CDD" id="cd06225">
    <property type="entry name" value="HAMP"/>
    <property type="match status" value="1"/>
</dbReference>
<dbReference type="Proteomes" id="UP001173801">
    <property type="component" value="Unassembled WGS sequence"/>
</dbReference>
<dbReference type="SUPFAM" id="SSF103190">
    <property type="entry name" value="Sensory domain-like"/>
    <property type="match status" value="1"/>
</dbReference>
<comment type="caution">
    <text evidence="13">The sequence shown here is derived from an EMBL/GenBank/DDBJ whole genome shotgun (WGS) entry which is preliminary data.</text>
</comment>
<dbReference type="PROSITE" id="PS50885">
    <property type="entry name" value="HAMP"/>
    <property type="match status" value="1"/>
</dbReference>
<accession>A0ABT7HR93</accession>
<evidence type="ECO:0000256" key="3">
    <source>
        <dbReference type="ARBA" id="ARBA00022500"/>
    </source>
</evidence>
<keyword evidence="2" id="KW-1003">Cell membrane</keyword>
<keyword evidence="5 10" id="KW-1133">Transmembrane helix</keyword>
<evidence type="ECO:0000259" key="11">
    <source>
        <dbReference type="PROSITE" id="PS50111"/>
    </source>
</evidence>
<feature type="domain" description="Methyl-accepting transducer" evidence="11">
    <location>
        <begin position="356"/>
        <end position="613"/>
    </location>
</feature>
<dbReference type="InterPro" id="IPR004089">
    <property type="entry name" value="MCPsignal_dom"/>
</dbReference>
<dbReference type="Pfam" id="PF00015">
    <property type="entry name" value="MCPsignal"/>
    <property type="match status" value="1"/>
</dbReference>
<evidence type="ECO:0000256" key="5">
    <source>
        <dbReference type="ARBA" id="ARBA00022989"/>
    </source>
</evidence>
<evidence type="ECO:0000256" key="8">
    <source>
        <dbReference type="ARBA" id="ARBA00029447"/>
    </source>
</evidence>
<evidence type="ECO:0000256" key="6">
    <source>
        <dbReference type="ARBA" id="ARBA00023136"/>
    </source>
</evidence>